<dbReference type="Gene3D" id="3.30.420.10">
    <property type="entry name" value="Ribonuclease H-like superfamily/Ribonuclease H"/>
    <property type="match status" value="1"/>
</dbReference>
<accession>A0ABD0T762</accession>
<dbReference type="SUPFAM" id="SSF53098">
    <property type="entry name" value="Ribonuclease H-like"/>
    <property type="match status" value="1"/>
</dbReference>
<dbReference type="InterPro" id="IPR036397">
    <property type="entry name" value="RNaseH_sf"/>
</dbReference>
<reference evidence="2 3" key="1">
    <citation type="submission" date="2024-06" db="EMBL/GenBank/DDBJ databases">
        <title>A chromosome-level genome assembly of beet webworm, Loxostege sticticalis.</title>
        <authorList>
            <person name="Zhang Y."/>
        </authorList>
    </citation>
    <scope>NUCLEOTIDE SEQUENCE [LARGE SCALE GENOMIC DNA]</scope>
    <source>
        <strain evidence="2">AQ028</strain>
        <tissue evidence="2">Male pupae</tissue>
    </source>
</reference>
<evidence type="ECO:0000313" key="2">
    <source>
        <dbReference type="EMBL" id="KAL0832420.1"/>
    </source>
</evidence>
<feature type="domain" description="RNase H type-1" evidence="1">
    <location>
        <begin position="147"/>
        <end position="278"/>
    </location>
</feature>
<name>A0ABD0T762_LOXSC</name>
<protein>
    <recommendedName>
        <fullName evidence="1">RNase H type-1 domain-containing protein</fullName>
    </recommendedName>
</protein>
<evidence type="ECO:0000259" key="1">
    <source>
        <dbReference type="PROSITE" id="PS50879"/>
    </source>
</evidence>
<evidence type="ECO:0000313" key="3">
    <source>
        <dbReference type="Proteomes" id="UP001549921"/>
    </source>
</evidence>
<dbReference type="InterPro" id="IPR002156">
    <property type="entry name" value="RNaseH_domain"/>
</dbReference>
<dbReference type="AlphaFoldDB" id="A0ABD0T762"/>
<dbReference type="PROSITE" id="PS50879">
    <property type="entry name" value="RNASE_H_1"/>
    <property type="match status" value="1"/>
</dbReference>
<sequence>MIYKAIVRSHYDYGLIIYGKFLSQPLFRKLEVTQNKGLRIITGAMCSTPINSLEIEAGIPPILVRLKYLAEKFCVKVLANKTYQCRYVNNMIVQSEKFNDLKDICKCIGHSNKWELGTLEIQITKPSICQKKIMSNEEFLHFVNTEKSEYRYIYTDGSKTKDATKAAYYDSRRKFGRCFTLDKNASIFTAESYAIYTALQYIMGITDANKFLIITDSLSVLSSLENPKISYKNNLYITGIRQYINENPDKLIEFLWVPAHRGITGNEVVDKFMKIQAPQFYSLYPASAVPFTDYFSLLKIRMFENWRQEWENTKMIKGKWYGHIQESIPSKPWFFKLKSSHTRRFIVTINRLRFGHGKFPAHLKRLNFIRSDICEHCNNEQATLDHLMLHCPAFNVQRLILIDGLLKIYKDEDIPRLLPSLLRNTKTYDEIYKYVISTFQEI</sequence>
<dbReference type="InterPro" id="IPR012337">
    <property type="entry name" value="RNaseH-like_sf"/>
</dbReference>
<comment type="caution">
    <text evidence="2">The sequence shown here is derived from an EMBL/GenBank/DDBJ whole genome shotgun (WGS) entry which is preliminary data.</text>
</comment>
<dbReference type="EMBL" id="JBEDNZ010000010">
    <property type="protein sequence ID" value="KAL0832420.1"/>
    <property type="molecule type" value="Genomic_DNA"/>
</dbReference>
<organism evidence="2 3">
    <name type="scientific">Loxostege sticticalis</name>
    <name type="common">Beet webworm moth</name>
    <dbReference type="NCBI Taxonomy" id="481309"/>
    <lineage>
        <taxon>Eukaryota</taxon>
        <taxon>Metazoa</taxon>
        <taxon>Ecdysozoa</taxon>
        <taxon>Arthropoda</taxon>
        <taxon>Hexapoda</taxon>
        <taxon>Insecta</taxon>
        <taxon>Pterygota</taxon>
        <taxon>Neoptera</taxon>
        <taxon>Endopterygota</taxon>
        <taxon>Lepidoptera</taxon>
        <taxon>Glossata</taxon>
        <taxon>Ditrysia</taxon>
        <taxon>Pyraloidea</taxon>
        <taxon>Crambidae</taxon>
        <taxon>Pyraustinae</taxon>
        <taxon>Loxostege</taxon>
    </lineage>
</organism>
<dbReference type="Pfam" id="PF00075">
    <property type="entry name" value="RNase_H"/>
    <property type="match status" value="1"/>
</dbReference>
<gene>
    <name evidence="2" type="ORF">ABMA28_000657</name>
</gene>
<dbReference type="Proteomes" id="UP001549921">
    <property type="component" value="Unassembled WGS sequence"/>
</dbReference>
<dbReference type="CDD" id="cd09276">
    <property type="entry name" value="Rnase_HI_RT_non_LTR"/>
    <property type="match status" value="1"/>
</dbReference>
<proteinExistence type="predicted"/>